<dbReference type="STRING" id="694429.Pyrfu_0389"/>
<dbReference type="Proteomes" id="UP000001037">
    <property type="component" value="Chromosome"/>
</dbReference>
<dbReference type="GeneID" id="11140035"/>
<gene>
    <name evidence="1" type="ordered locus">Pyrfu_0389</name>
</gene>
<organism evidence="1 2">
    <name type="scientific">Pyrolobus fumarii (strain DSM 11204 / 1A)</name>
    <dbReference type="NCBI Taxonomy" id="694429"/>
    <lineage>
        <taxon>Archaea</taxon>
        <taxon>Thermoproteota</taxon>
        <taxon>Thermoprotei</taxon>
        <taxon>Desulfurococcales</taxon>
        <taxon>Pyrodictiaceae</taxon>
        <taxon>Pyrolobus</taxon>
    </lineage>
</organism>
<reference evidence="1 2" key="1">
    <citation type="journal article" date="2011" name="Stand. Genomic Sci.">
        <title>Complete genome sequence of the hyperthermophilic chemolithoautotroph Pyrolobus fumarii type strain (1A).</title>
        <authorList>
            <person name="Anderson I."/>
            <person name="Goker M."/>
            <person name="Nolan M."/>
            <person name="Lucas S."/>
            <person name="Hammon N."/>
            <person name="Deshpande S."/>
            <person name="Cheng J.F."/>
            <person name="Tapia R."/>
            <person name="Han C."/>
            <person name="Goodwin L."/>
            <person name="Pitluck S."/>
            <person name="Huntemann M."/>
            <person name="Liolios K."/>
            <person name="Ivanova N."/>
            <person name="Pagani I."/>
            <person name="Mavromatis K."/>
            <person name="Ovchinikova G."/>
            <person name="Pati A."/>
            <person name="Chen A."/>
            <person name="Palaniappan K."/>
            <person name="Land M."/>
            <person name="Hauser L."/>
            <person name="Brambilla E.M."/>
            <person name="Huber H."/>
            <person name="Yasawong M."/>
            <person name="Rohde M."/>
            <person name="Spring S."/>
            <person name="Abt B."/>
            <person name="Sikorski J."/>
            <person name="Wirth R."/>
            <person name="Detter J.C."/>
            <person name="Woyke T."/>
            <person name="Bristow J."/>
            <person name="Eisen J.A."/>
            <person name="Markowitz V."/>
            <person name="Hugenholtz P."/>
            <person name="Kyrpides N.C."/>
            <person name="Klenk H.P."/>
            <person name="Lapidus A."/>
        </authorList>
    </citation>
    <scope>NUCLEOTIDE SEQUENCE [LARGE SCALE GENOMIC DNA]</scope>
    <source>
        <strain evidence="2">DSM 11204 / 1A</strain>
    </source>
</reference>
<dbReference type="RefSeq" id="WP_014025938.1">
    <property type="nucleotide sequence ID" value="NC_015931.1"/>
</dbReference>
<dbReference type="InParanoid" id="G0EFU0"/>
<dbReference type="AlphaFoldDB" id="G0EFU0"/>
<keyword evidence="2" id="KW-1185">Reference proteome</keyword>
<accession>G0EFU0</accession>
<dbReference type="HOGENOM" id="CLU_143937_1_0_2"/>
<protein>
    <submittedName>
        <fullName evidence="1">Uncharacterized protein</fullName>
    </submittedName>
</protein>
<dbReference type="KEGG" id="pfm:Pyrfu_0389"/>
<dbReference type="eggNOG" id="arCOG05941">
    <property type="taxonomic scope" value="Archaea"/>
</dbReference>
<proteinExistence type="predicted"/>
<sequence>MRMRRLVLVKGGYERVKEALEKYREQLYHYNSLISGTGFYLKPLHIVYHTLADGTRKKYHYYGRYWYRLERRNGRLVWRYVGREKPRELADAPDPPPNPLDGLRFARIGDSNDILLDYETFERFKWLFEGLETLILEVVPSRRSAGLRPARREPTV</sequence>
<dbReference type="OrthoDB" id="46187at2157"/>
<dbReference type="EMBL" id="CP002838">
    <property type="protein sequence ID" value="AEM38261.1"/>
    <property type="molecule type" value="Genomic_DNA"/>
</dbReference>
<evidence type="ECO:0000313" key="1">
    <source>
        <dbReference type="EMBL" id="AEM38261.1"/>
    </source>
</evidence>
<name>G0EFU0_PYRF1</name>
<evidence type="ECO:0000313" key="2">
    <source>
        <dbReference type="Proteomes" id="UP000001037"/>
    </source>
</evidence>